<dbReference type="AlphaFoldDB" id="A0A090QUW7"/>
<proteinExistence type="predicted"/>
<name>A0A090QUW7_9GAMM</name>
<dbReference type="eggNOG" id="COG0639">
    <property type="taxonomic scope" value="Bacteria"/>
</dbReference>
<dbReference type="InterPro" id="IPR029052">
    <property type="entry name" value="Metallo-depent_PP-like"/>
</dbReference>
<keyword evidence="1" id="KW-0378">Hydrolase</keyword>
<gene>
    <name evidence="1" type="ORF">JCM19237_2965</name>
</gene>
<evidence type="ECO:0000313" key="2">
    <source>
        <dbReference type="Proteomes" id="UP000029227"/>
    </source>
</evidence>
<dbReference type="EMBL" id="BBMN01000014">
    <property type="protein sequence ID" value="GAL06960.1"/>
    <property type="molecule type" value="Genomic_DNA"/>
</dbReference>
<accession>A0A090QUW7</accession>
<dbReference type="Proteomes" id="UP000029227">
    <property type="component" value="Unassembled WGS sequence"/>
</dbReference>
<evidence type="ECO:0000313" key="1">
    <source>
        <dbReference type="EMBL" id="GAL06960.1"/>
    </source>
</evidence>
<dbReference type="Gene3D" id="3.60.21.10">
    <property type="match status" value="1"/>
</dbReference>
<reference evidence="1 2" key="1">
    <citation type="journal article" date="2014" name="Genome Announc.">
        <title>Draft Genome Sequences of Two Vibrionaceae Species, Vibrio ponticus C121 and Photobacterium aphoticum C119, Isolated as Coral Reef Microbiota.</title>
        <authorList>
            <person name="Al-saari N."/>
            <person name="Meirelles P.M."/>
            <person name="Mino S."/>
            <person name="Suda W."/>
            <person name="Oshima K."/>
            <person name="Hattori M."/>
            <person name="Ohkuma M."/>
            <person name="Thompson F.L."/>
            <person name="Gomez-Gil B."/>
            <person name="Sawabe T."/>
            <person name="Sawabe T."/>
        </authorList>
    </citation>
    <scope>NUCLEOTIDE SEQUENCE [LARGE SCALE GENOMIC DNA]</scope>
    <source>
        <strain evidence="1 2">JCM 19237</strain>
    </source>
</reference>
<organism evidence="1 2">
    <name type="scientific">Photobacterium aphoticum</name>
    <dbReference type="NCBI Taxonomy" id="754436"/>
    <lineage>
        <taxon>Bacteria</taxon>
        <taxon>Pseudomonadati</taxon>
        <taxon>Pseudomonadota</taxon>
        <taxon>Gammaproteobacteria</taxon>
        <taxon>Vibrionales</taxon>
        <taxon>Vibrionaceae</taxon>
        <taxon>Photobacterium</taxon>
    </lineage>
</organism>
<dbReference type="GO" id="GO:0008803">
    <property type="term" value="F:bis(5'-nucleosyl)-tetraphosphatase (symmetrical) activity"/>
    <property type="evidence" value="ECO:0007669"/>
    <property type="project" value="UniProtKB-EC"/>
</dbReference>
<dbReference type="STRING" id="754436.JCM19237_2965"/>
<dbReference type="EC" id="3.6.1.41" evidence="1"/>
<sequence>MGYEDENVIGLDTGCVWGNSMTLLRWEDGARFEHACPVHAD</sequence>
<protein>
    <submittedName>
        <fullName evidence="1">Bis(5'-nucleosyl)-tetraphosphatase</fullName>
        <ecNumber evidence="1">3.6.1.41</ecNumber>
    </submittedName>
</protein>
<comment type="caution">
    <text evidence="1">The sequence shown here is derived from an EMBL/GenBank/DDBJ whole genome shotgun (WGS) entry which is preliminary data.</text>
</comment>